<gene>
    <name evidence="2" type="ORF">OCTVUL_1B001339</name>
</gene>
<dbReference type="Proteomes" id="UP001162480">
    <property type="component" value="Chromosome 13"/>
</dbReference>
<evidence type="ECO:0000313" key="2">
    <source>
        <dbReference type="EMBL" id="CAI9731672.1"/>
    </source>
</evidence>
<evidence type="ECO:0000256" key="1">
    <source>
        <dbReference type="SAM" id="MobiDB-lite"/>
    </source>
</evidence>
<dbReference type="AlphaFoldDB" id="A0AA36BE35"/>
<organism evidence="2 3">
    <name type="scientific">Octopus vulgaris</name>
    <name type="common">Common octopus</name>
    <dbReference type="NCBI Taxonomy" id="6645"/>
    <lineage>
        <taxon>Eukaryota</taxon>
        <taxon>Metazoa</taxon>
        <taxon>Spiralia</taxon>
        <taxon>Lophotrochozoa</taxon>
        <taxon>Mollusca</taxon>
        <taxon>Cephalopoda</taxon>
        <taxon>Coleoidea</taxon>
        <taxon>Octopodiformes</taxon>
        <taxon>Octopoda</taxon>
        <taxon>Incirrata</taxon>
        <taxon>Octopodidae</taxon>
        <taxon>Octopus</taxon>
    </lineage>
</organism>
<keyword evidence="3" id="KW-1185">Reference proteome</keyword>
<accession>A0AA36BE35</accession>
<name>A0AA36BE35_OCTVU</name>
<sequence length="130" mass="15582">MYVHTHTHTSKYIHTYKNKHFSSQMRSLHQKKWKSFKKQRTKYCFGKDSPGVRKAIKRKNKSVDKTPPSTKEFERFSIHKNKNKKDGEDSKSAQYPFKKARKKSVIKREISKTFLQDCPKAKYLKYSNYT</sequence>
<protein>
    <submittedName>
        <fullName evidence="2">Uncharacterized protein</fullName>
    </submittedName>
</protein>
<feature type="region of interest" description="Disordered" evidence="1">
    <location>
        <begin position="47"/>
        <end position="103"/>
    </location>
</feature>
<dbReference type="EMBL" id="OX597826">
    <property type="protein sequence ID" value="CAI9731672.1"/>
    <property type="molecule type" value="Genomic_DNA"/>
</dbReference>
<proteinExistence type="predicted"/>
<evidence type="ECO:0000313" key="3">
    <source>
        <dbReference type="Proteomes" id="UP001162480"/>
    </source>
</evidence>
<reference evidence="2" key="1">
    <citation type="submission" date="2023-08" db="EMBL/GenBank/DDBJ databases">
        <authorList>
            <person name="Alioto T."/>
            <person name="Alioto T."/>
            <person name="Gomez Garrido J."/>
        </authorList>
    </citation>
    <scope>NUCLEOTIDE SEQUENCE</scope>
</reference>